<evidence type="ECO:0000313" key="4">
    <source>
        <dbReference type="Proteomes" id="UP001152797"/>
    </source>
</evidence>
<reference evidence="3 4" key="2">
    <citation type="submission" date="2024-05" db="EMBL/GenBank/DDBJ databases">
        <authorList>
            <person name="Chen Y."/>
            <person name="Shah S."/>
            <person name="Dougan E. K."/>
            <person name="Thang M."/>
            <person name="Chan C."/>
        </authorList>
    </citation>
    <scope>NUCLEOTIDE SEQUENCE [LARGE SCALE GENOMIC DNA]</scope>
</reference>
<dbReference type="EMBL" id="CAMXCT010003542">
    <property type="protein sequence ID" value="CAI4004986.1"/>
    <property type="molecule type" value="Genomic_DNA"/>
</dbReference>
<keyword evidence="4" id="KW-1185">Reference proteome</keyword>
<evidence type="ECO:0000256" key="1">
    <source>
        <dbReference type="SAM" id="MobiDB-lite"/>
    </source>
</evidence>
<comment type="caution">
    <text evidence="2">The sequence shown here is derived from an EMBL/GenBank/DDBJ whole genome shotgun (WGS) entry which is preliminary data.</text>
</comment>
<reference evidence="2" key="1">
    <citation type="submission" date="2022-10" db="EMBL/GenBank/DDBJ databases">
        <authorList>
            <person name="Chen Y."/>
            <person name="Dougan E. K."/>
            <person name="Chan C."/>
            <person name="Rhodes N."/>
            <person name="Thang M."/>
        </authorList>
    </citation>
    <scope>NUCLEOTIDE SEQUENCE</scope>
</reference>
<name>A0A9P1D852_9DINO</name>
<dbReference type="EMBL" id="CAMXCT020003542">
    <property type="protein sequence ID" value="CAL1158361.1"/>
    <property type="molecule type" value="Genomic_DNA"/>
</dbReference>
<accession>A0A9P1D852</accession>
<evidence type="ECO:0000313" key="3">
    <source>
        <dbReference type="EMBL" id="CAL4792298.1"/>
    </source>
</evidence>
<gene>
    <name evidence="2" type="ORF">C1SCF055_LOCUS30744</name>
</gene>
<feature type="compositionally biased region" description="Basic and acidic residues" evidence="1">
    <location>
        <begin position="356"/>
        <end position="391"/>
    </location>
</feature>
<evidence type="ECO:0000313" key="2">
    <source>
        <dbReference type="EMBL" id="CAI4004986.1"/>
    </source>
</evidence>
<feature type="region of interest" description="Disordered" evidence="1">
    <location>
        <begin position="356"/>
        <end position="414"/>
    </location>
</feature>
<proteinExistence type="predicted"/>
<organism evidence="2">
    <name type="scientific">Cladocopium goreaui</name>
    <dbReference type="NCBI Taxonomy" id="2562237"/>
    <lineage>
        <taxon>Eukaryota</taxon>
        <taxon>Sar</taxon>
        <taxon>Alveolata</taxon>
        <taxon>Dinophyceae</taxon>
        <taxon>Suessiales</taxon>
        <taxon>Symbiodiniaceae</taxon>
        <taxon>Cladocopium</taxon>
    </lineage>
</organism>
<dbReference type="OrthoDB" id="10602053at2759"/>
<dbReference type="Proteomes" id="UP001152797">
    <property type="component" value="Unassembled WGS sequence"/>
</dbReference>
<protein>
    <submittedName>
        <fullName evidence="2">Uncharacterized protein</fullName>
    </submittedName>
</protein>
<feature type="compositionally biased region" description="Basic residues" evidence="1">
    <location>
        <begin position="392"/>
        <end position="401"/>
    </location>
</feature>
<dbReference type="AlphaFoldDB" id="A0A9P1D852"/>
<dbReference type="EMBL" id="CAMXCT030003542">
    <property type="protein sequence ID" value="CAL4792298.1"/>
    <property type="molecule type" value="Genomic_DNA"/>
</dbReference>
<sequence>MAALAAARSLDISELQMLVEFPGDLNNLDYHHRILWYRVDRSTWIISTPDYDVYEEDYDGMTVIPLNRNSPYPAQYAGMMYVPNAANLMMQYQDMKRQADSLAVVRGCADRPGVPAPAGDGGGGQWRVADVDSKHFGNIIPHGELSDPQTNVMLEAGEARKRLHLKGGEILTLELVEDYDKWKEAKRPGLPGGDAGDLRILGCSRLSSGKRQLSLMKALETMHPEAFSDWPHRGPKATKEFLESVLENGGDLSTYHASFMRKSGLSDHSAAAHELKNLLQVLRLGISYDQLDVSNLAAMEQVVRRIVEIQIAVRRNPKHPTFDSFDYNTRGTVDEVGGARAAGYFEWMAEQQKTEAKTLKSTREWRQEQDAERRRSKPEKDSSGDDGEGGKGKKKKKKKKGGAPSGGVGFVLPQRSLVILKSRTGLG</sequence>